<feature type="transmembrane region" description="Helical" evidence="1">
    <location>
        <begin position="12"/>
        <end position="35"/>
    </location>
</feature>
<dbReference type="InterPro" id="IPR018649">
    <property type="entry name" value="SHOCT"/>
</dbReference>
<evidence type="ECO:0000259" key="2">
    <source>
        <dbReference type="Pfam" id="PF09851"/>
    </source>
</evidence>
<dbReference type="EMBL" id="CP001778">
    <property type="protein sequence ID" value="ADD43106.1"/>
    <property type="molecule type" value="Genomic_DNA"/>
</dbReference>
<keyword evidence="1" id="KW-0812">Transmembrane</keyword>
<evidence type="ECO:0000256" key="1">
    <source>
        <dbReference type="SAM" id="Phobius"/>
    </source>
</evidence>
<proteinExistence type="predicted"/>
<keyword evidence="1" id="KW-0472">Membrane</keyword>
<gene>
    <name evidence="3" type="ordered locus">Snas_3442</name>
</gene>
<dbReference type="OrthoDB" id="3748887at2"/>
<feature type="domain" description="SHOCT" evidence="2">
    <location>
        <begin position="51"/>
        <end position="76"/>
    </location>
</feature>
<dbReference type="Proteomes" id="UP000000844">
    <property type="component" value="Chromosome"/>
</dbReference>
<keyword evidence="1" id="KW-1133">Transmembrane helix</keyword>
<name>D3PVJ2_STANL</name>
<sequence>MMYWDNDMGPAAWVFMTLNHLVVWALLVGAIWLAVRAVRHYVSHGGGVTHPERVLAERFAKGEIDEAEYRERLDVLRGHARS</sequence>
<dbReference type="eggNOG" id="COG3462">
    <property type="taxonomic scope" value="Bacteria"/>
</dbReference>
<dbReference type="HOGENOM" id="CLU_159099_1_0_11"/>
<dbReference type="STRING" id="446470.Snas_3442"/>
<evidence type="ECO:0000313" key="4">
    <source>
        <dbReference type="Proteomes" id="UP000000844"/>
    </source>
</evidence>
<accession>D3PVJ2</accession>
<keyword evidence="4" id="KW-1185">Reference proteome</keyword>
<organism evidence="3 4">
    <name type="scientific">Stackebrandtia nassauensis (strain DSM 44728 / CIP 108903 / NRRL B-16338 / NBRC 102104 / LLR-40K-21)</name>
    <dbReference type="NCBI Taxonomy" id="446470"/>
    <lineage>
        <taxon>Bacteria</taxon>
        <taxon>Bacillati</taxon>
        <taxon>Actinomycetota</taxon>
        <taxon>Actinomycetes</taxon>
        <taxon>Glycomycetales</taxon>
        <taxon>Glycomycetaceae</taxon>
        <taxon>Stackebrandtia</taxon>
    </lineage>
</organism>
<dbReference type="Pfam" id="PF09851">
    <property type="entry name" value="SHOCT"/>
    <property type="match status" value="1"/>
</dbReference>
<protein>
    <recommendedName>
        <fullName evidence="2">SHOCT domain-containing protein</fullName>
    </recommendedName>
</protein>
<reference evidence="3 4" key="1">
    <citation type="journal article" date="2009" name="Stand. Genomic Sci.">
        <title>Complete genome sequence of Stackebrandtia nassauensis type strain (LLR-40K-21).</title>
        <authorList>
            <person name="Munk C."/>
            <person name="Lapidus A."/>
            <person name="Copeland A."/>
            <person name="Jando M."/>
            <person name="Mayilraj S."/>
            <person name="Glavina Del Rio T."/>
            <person name="Nolan M."/>
            <person name="Chen F."/>
            <person name="Lucas S."/>
            <person name="Tice H."/>
            <person name="Cheng J.F."/>
            <person name="Han C."/>
            <person name="Detter J.C."/>
            <person name="Bruce D."/>
            <person name="Goodwin L."/>
            <person name="Chain P."/>
            <person name="Pitluck S."/>
            <person name="Goker M."/>
            <person name="Ovchinikova G."/>
            <person name="Pati A."/>
            <person name="Ivanova N."/>
            <person name="Mavromatis K."/>
            <person name="Chen A."/>
            <person name="Palaniappan K."/>
            <person name="Land M."/>
            <person name="Hauser L."/>
            <person name="Chang Y.J."/>
            <person name="Jeffries C.D."/>
            <person name="Bristow J."/>
            <person name="Eisen J.A."/>
            <person name="Markowitz V."/>
            <person name="Hugenholtz P."/>
            <person name="Kyrpides N.C."/>
            <person name="Klenk H.P."/>
        </authorList>
    </citation>
    <scope>NUCLEOTIDE SEQUENCE [LARGE SCALE GENOMIC DNA]</scope>
    <source>
        <strain evidence="4">DSM 44728 / CIP 108903 / NRRL B-16338 / NBRC 102104 / LLR-40K-21</strain>
    </source>
</reference>
<dbReference type="KEGG" id="sna:Snas_3442"/>
<dbReference type="AlphaFoldDB" id="D3PVJ2"/>
<dbReference type="RefSeq" id="WP_013018677.1">
    <property type="nucleotide sequence ID" value="NC_013947.1"/>
</dbReference>
<evidence type="ECO:0000313" key="3">
    <source>
        <dbReference type="EMBL" id="ADD43106.1"/>
    </source>
</evidence>